<keyword evidence="2" id="KW-0813">Transport</keyword>
<feature type="transmembrane region" description="Helical" evidence="8">
    <location>
        <begin position="382"/>
        <end position="402"/>
    </location>
</feature>
<dbReference type="Proteomes" id="UP000717696">
    <property type="component" value="Unassembled WGS sequence"/>
</dbReference>
<feature type="transmembrane region" description="Helical" evidence="8">
    <location>
        <begin position="218"/>
        <end position="238"/>
    </location>
</feature>
<evidence type="ECO:0000313" key="10">
    <source>
        <dbReference type="EMBL" id="KAH7150162.1"/>
    </source>
</evidence>
<comment type="similarity">
    <text evidence="7">Belongs to the major facilitator superfamily. Allantoate permease family.</text>
</comment>
<dbReference type="PANTHER" id="PTHR43791:SF97">
    <property type="entry name" value="ALLANTOATE TRANSPORTER, PUTATIVE (AFU_ORTHOLOGUE AFUA_1G14700)-RELATED"/>
    <property type="match status" value="1"/>
</dbReference>
<keyword evidence="3 8" id="KW-0812">Transmembrane</keyword>
<name>A0A9P9F0P0_9HYPO</name>
<evidence type="ECO:0000256" key="6">
    <source>
        <dbReference type="ARBA" id="ARBA00023180"/>
    </source>
</evidence>
<dbReference type="InterPro" id="IPR036259">
    <property type="entry name" value="MFS_trans_sf"/>
</dbReference>
<dbReference type="InterPro" id="IPR020846">
    <property type="entry name" value="MFS_dom"/>
</dbReference>
<gene>
    <name evidence="10" type="ORF">B0J13DRAFT_605872</name>
</gene>
<dbReference type="InterPro" id="IPR011701">
    <property type="entry name" value="MFS"/>
</dbReference>
<dbReference type="PROSITE" id="PS50850">
    <property type="entry name" value="MFS"/>
    <property type="match status" value="1"/>
</dbReference>
<evidence type="ECO:0000256" key="5">
    <source>
        <dbReference type="ARBA" id="ARBA00023136"/>
    </source>
</evidence>
<dbReference type="GO" id="GO:0016020">
    <property type="term" value="C:membrane"/>
    <property type="evidence" value="ECO:0007669"/>
    <property type="project" value="UniProtKB-SubCell"/>
</dbReference>
<protein>
    <submittedName>
        <fullName evidence="10">Major facilitator superfamily transporter</fullName>
    </submittedName>
</protein>
<dbReference type="OrthoDB" id="6730379at2759"/>
<dbReference type="EMBL" id="JAGMUU010000006">
    <property type="protein sequence ID" value="KAH7150162.1"/>
    <property type="molecule type" value="Genomic_DNA"/>
</dbReference>
<feature type="transmembrane region" description="Helical" evidence="8">
    <location>
        <begin position="351"/>
        <end position="370"/>
    </location>
</feature>
<feature type="transmembrane region" description="Helical" evidence="8">
    <location>
        <begin position="96"/>
        <end position="114"/>
    </location>
</feature>
<feature type="transmembrane region" description="Helical" evidence="8">
    <location>
        <begin position="444"/>
        <end position="466"/>
    </location>
</feature>
<dbReference type="Gene3D" id="1.20.1250.20">
    <property type="entry name" value="MFS general substrate transporter like domains"/>
    <property type="match status" value="2"/>
</dbReference>
<feature type="transmembrane region" description="Helical" evidence="8">
    <location>
        <begin position="323"/>
        <end position="344"/>
    </location>
</feature>
<keyword evidence="4 8" id="KW-1133">Transmembrane helix</keyword>
<feature type="transmembrane region" description="Helical" evidence="8">
    <location>
        <begin position="156"/>
        <end position="176"/>
    </location>
</feature>
<feature type="transmembrane region" description="Helical" evidence="8">
    <location>
        <begin position="126"/>
        <end position="144"/>
    </location>
</feature>
<keyword evidence="6" id="KW-0325">Glycoprotein</keyword>
<evidence type="ECO:0000313" key="11">
    <source>
        <dbReference type="Proteomes" id="UP000717696"/>
    </source>
</evidence>
<dbReference type="GO" id="GO:0022857">
    <property type="term" value="F:transmembrane transporter activity"/>
    <property type="evidence" value="ECO:0007669"/>
    <property type="project" value="InterPro"/>
</dbReference>
<feature type="domain" description="Major facilitator superfamily (MFS) profile" evidence="9">
    <location>
        <begin position="59"/>
        <end position="470"/>
    </location>
</feature>
<keyword evidence="5 8" id="KW-0472">Membrane</keyword>
<dbReference type="AlphaFoldDB" id="A0A9P9F0P0"/>
<dbReference type="FunFam" id="1.20.1250.20:FF:000064">
    <property type="entry name" value="MFS allantoate transporter"/>
    <property type="match status" value="1"/>
</dbReference>
<feature type="transmembrane region" description="Helical" evidence="8">
    <location>
        <begin position="414"/>
        <end position="432"/>
    </location>
</feature>
<keyword evidence="11" id="KW-1185">Reference proteome</keyword>
<evidence type="ECO:0000256" key="2">
    <source>
        <dbReference type="ARBA" id="ARBA00022448"/>
    </source>
</evidence>
<evidence type="ECO:0000256" key="3">
    <source>
        <dbReference type="ARBA" id="ARBA00022692"/>
    </source>
</evidence>
<comment type="caution">
    <text evidence="10">The sequence shown here is derived from an EMBL/GenBank/DDBJ whole genome shotgun (WGS) entry which is preliminary data.</text>
</comment>
<evidence type="ECO:0000259" key="9">
    <source>
        <dbReference type="PROSITE" id="PS50850"/>
    </source>
</evidence>
<feature type="transmembrane region" description="Helical" evidence="8">
    <location>
        <begin position="287"/>
        <end position="311"/>
    </location>
</feature>
<evidence type="ECO:0000256" key="4">
    <source>
        <dbReference type="ARBA" id="ARBA00022989"/>
    </source>
</evidence>
<evidence type="ECO:0000256" key="7">
    <source>
        <dbReference type="ARBA" id="ARBA00037968"/>
    </source>
</evidence>
<sequence length="513" mass="57135">MAQEKGANHPPHFESSSLKDVIISDVSTFEALELNREALHSELTAEEARALRWKIDLRLMPLLCITYALQAIDKNTLSYAAVFGIREETNLQGTDYSWISAIFYLGYLVAEFPSNLLLQRLPINRVMSATVILWGAVLMCHGAVQSFASLATVRTLLGVFESAIQPGTMLLFTMYYTREEQPFRFGIWIGSSGVGYILAGIASFGIGHVEGSLSSWRVLFIIWGSITVVWGVVCWIVLPGTPMRAKFLTQTERSLVVGRVKDNGTGIENRQFKFKQFREAMLDLKTWFIFFFAVTSNSPNGGLSAFQGLIIKGAGFSTLRTTLLQMPSGAVQLVACLLACHFATRYSNCRILIMLIAMIPFLVGLLGLRLLSQDNSYGRLAYLWVTFCYTAAGTLSMSVAIANTAGHTKKITTNAMLLIGYCIGNFIGPFFFKTEQAPLYPLGVGMMFFCLGVQVLCLTGIWVLLWTRNRSRAEFHARATEDRAWERGLLDETDLENKYFNCSEPVWAGSDLE</sequence>
<comment type="subcellular location">
    <subcellularLocation>
        <location evidence="1">Membrane</location>
        <topology evidence="1">Multi-pass membrane protein</topology>
    </subcellularLocation>
</comment>
<evidence type="ECO:0000256" key="1">
    <source>
        <dbReference type="ARBA" id="ARBA00004141"/>
    </source>
</evidence>
<dbReference type="Pfam" id="PF07690">
    <property type="entry name" value="MFS_1"/>
    <property type="match status" value="1"/>
</dbReference>
<feature type="transmembrane region" description="Helical" evidence="8">
    <location>
        <begin position="185"/>
        <end position="206"/>
    </location>
</feature>
<organism evidence="10 11">
    <name type="scientific">Dactylonectria estremocensis</name>
    <dbReference type="NCBI Taxonomy" id="1079267"/>
    <lineage>
        <taxon>Eukaryota</taxon>
        <taxon>Fungi</taxon>
        <taxon>Dikarya</taxon>
        <taxon>Ascomycota</taxon>
        <taxon>Pezizomycotina</taxon>
        <taxon>Sordariomycetes</taxon>
        <taxon>Hypocreomycetidae</taxon>
        <taxon>Hypocreales</taxon>
        <taxon>Nectriaceae</taxon>
        <taxon>Dactylonectria</taxon>
    </lineage>
</organism>
<dbReference type="SUPFAM" id="SSF103473">
    <property type="entry name" value="MFS general substrate transporter"/>
    <property type="match status" value="1"/>
</dbReference>
<accession>A0A9P9F0P0</accession>
<evidence type="ECO:0000256" key="8">
    <source>
        <dbReference type="SAM" id="Phobius"/>
    </source>
</evidence>
<reference evidence="10" key="1">
    <citation type="journal article" date="2021" name="Nat. Commun.">
        <title>Genetic determinants of endophytism in the Arabidopsis root mycobiome.</title>
        <authorList>
            <person name="Mesny F."/>
            <person name="Miyauchi S."/>
            <person name="Thiergart T."/>
            <person name="Pickel B."/>
            <person name="Atanasova L."/>
            <person name="Karlsson M."/>
            <person name="Huettel B."/>
            <person name="Barry K.W."/>
            <person name="Haridas S."/>
            <person name="Chen C."/>
            <person name="Bauer D."/>
            <person name="Andreopoulos W."/>
            <person name="Pangilinan J."/>
            <person name="LaButti K."/>
            <person name="Riley R."/>
            <person name="Lipzen A."/>
            <person name="Clum A."/>
            <person name="Drula E."/>
            <person name="Henrissat B."/>
            <person name="Kohler A."/>
            <person name="Grigoriev I.V."/>
            <person name="Martin F.M."/>
            <person name="Hacquard S."/>
        </authorList>
    </citation>
    <scope>NUCLEOTIDE SEQUENCE</scope>
    <source>
        <strain evidence="10">MPI-CAGE-AT-0021</strain>
    </source>
</reference>
<dbReference type="PANTHER" id="PTHR43791">
    <property type="entry name" value="PERMEASE-RELATED"/>
    <property type="match status" value="1"/>
</dbReference>
<proteinExistence type="inferred from homology"/>